<dbReference type="KEGG" id="qsa:O6P43_005627"/>
<reference evidence="2" key="1">
    <citation type="journal article" date="2023" name="Science">
        <title>Elucidation of the pathway for biosynthesis of saponin adjuvants from the soapbark tree.</title>
        <authorList>
            <person name="Reed J."/>
            <person name="Orme A."/>
            <person name="El-Demerdash A."/>
            <person name="Owen C."/>
            <person name="Martin L.B.B."/>
            <person name="Misra R.C."/>
            <person name="Kikuchi S."/>
            <person name="Rejzek M."/>
            <person name="Martin A.C."/>
            <person name="Harkess A."/>
            <person name="Leebens-Mack J."/>
            <person name="Louveau T."/>
            <person name="Stephenson M.J."/>
            <person name="Osbourn A."/>
        </authorList>
    </citation>
    <scope>NUCLEOTIDE SEQUENCE</scope>
    <source>
        <strain evidence="2">S10</strain>
    </source>
</reference>
<evidence type="ECO:0000313" key="2">
    <source>
        <dbReference type="EMBL" id="KAJ7975754.1"/>
    </source>
</evidence>
<proteinExistence type="predicted"/>
<dbReference type="AlphaFoldDB" id="A0AAD7Q6L0"/>
<feature type="transmembrane region" description="Helical" evidence="1">
    <location>
        <begin position="43"/>
        <end position="64"/>
    </location>
</feature>
<comment type="caution">
    <text evidence="2">The sequence shown here is derived from an EMBL/GenBank/DDBJ whole genome shotgun (WGS) entry which is preliminary data.</text>
</comment>
<accession>A0AAD7Q6L0</accession>
<keyword evidence="3" id="KW-1185">Reference proteome</keyword>
<organism evidence="2 3">
    <name type="scientific">Quillaja saponaria</name>
    <name type="common">Soap bark tree</name>
    <dbReference type="NCBI Taxonomy" id="32244"/>
    <lineage>
        <taxon>Eukaryota</taxon>
        <taxon>Viridiplantae</taxon>
        <taxon>Streptophyta</taxon>
        <taxon>Embryophyta</taxon>
        <taxon>Tracheophyta</taxon>
        <taxon>Spermatophyta</taxon>
        <taxon>Magnoliopsida</taxon>
        <taxon>eudicotyledons</taxon>
        <taxon>Gunneridae</taxon>
        <taxon>Pentapetalae</taxon>
        <taxon>rosids</taxon>
        <taxon>fabids</taxon>
        <taxon>Fabales</taxon>
        <taxon>Quillajaceae</taxon>
        <taxon>Quillaja</taxon>
    </lineage>
</organism>
<keyword evidence="1" id="KW-0472">Membrane</keyword>
<gene>
    <name evidence="2" type="ORF">O6P43_005627</name>
</gene>
<keyword evidence="1" id="KW-1133">Transmembrane helix</keyword>
<evidence type="ECO:0000256" key="1">
    <source>
        <dbReference type="SAM" id="Phobius"/>
    </source>
</evidence>
<protein>
    <submittedName>
        <fullName evidence="2">Delta(7)-sterol-C5(6)-desaturase-like</fullName>
    </submittedName>
</protein>
<evidence type="ECO:0000313" key="3">
    <source>
        <dbReference type="Proteomes" id="UP001163823"/>
    </source>
</evidence>
<dbReference type="Proteomes" id="UP001163823">
    <property type="component" value="Chromosome 3"/>
</dbReference>
<name>A0AAD7Q6L0_QUISA</name>
<sequence length="102" mass="12182">FSSEYLQLFVDETYFYNSILLSTLLPERLWVPLPRVLQSWLRNTIGGTILYLLSGFFWCFYIYYWERNVYVPKDAIPCYRTMLRQISVAMRSMPLFCGVPTV</sequence>
<dbReference type="EMBL" id="JARAOO010000003">
    <property type="protein sequence ID" value="KAJ7975754.1"/>
    <property type="molecule type" value="Genomic_DNA"/>
</dbReference>
<keyword evidence="1" id="KW-0812">Transmembrane</keyword>
<feature type="non-terminal residue" evidence="2">
    <location>
        <position position="1"/>
    </location>
</feature>